<protein>
    <submittedName>
        <fullName evidence="2">Uncharacterized protein</fullName>
    </submittedName>
</protein>
<organism evidence="2 3">
    <name type="scientific">Microdochium trichocladiopsis</name>
    <dbReference type="NCBI Taxonomy" id="1682393"/>
    <lineage>
        <taxon>Eukaryota</taxon>
        <taxon>Fungi</taxon>
        <taxon>Dikarya</taxon>
        <taxon>Ascomycota</taxon>
        <taxon>Pezizomycotina</taxon>
        <taxon>Sordariomycetes</taxon>
        <taxon>Xylariomycetidae</taxon>
        <taxon>Xylariales</taxon>
        <taxon>Microdochiaceae</taxon>
        <taxon>Microdochium</taxon>
    </lineage>
</organism>
<dbReference type="AlphaFoldDB" id="A0A9P8Y251"/>
<keyword evidence="1" id="KW-0732">Signal</keyword>
<comment type="caution">
    <text evidence="2">The sequence shown here is derived from an EMBL/GenBank/DDBJ whole genome shotgun (WGS) entry which is preliminary data.</text>
</comment>
<evidence type="ECO:0000256" key="1">
    <source>
        <dbReference type="SAM" id="SignalP"/>
    </source>
</evidence>
<accession>A0A9P8Y251</accession>
<feature type="chain" id="PRO_5040226119" evidence="1">
    <location>
        <begin position="19"/>
        <end position="159"/>
    </location>
</feature>
<feature type="signal peptide" evidence="1">
    <location>
        <begin position="1"/>
        <end position="18"/>
    </location>
</feature>
<proteinExistence type="predicted"/>
<evidence type="ECO:0000313" key="3">
    <source>
        <dbReference type="Proteomes" id="UP000756346"/>
    </source>
</evidence>
<keyword evidence="3" id="KW-1185">Reference proteome</keyword>
<evidence type="ECO:0000313" key="2">
    <source>
        <dbReference type="EMBL" id="KAH7026656.1"/>
    </source>
</evidence>
<name>A0A9P8Y251_9PEZI</name>
<dbReference type="GeneID" id="70186661"/>
<reference evidence="2" key="1">
    <citation type="journal article" date="2021" name="Nat. Commun.">
        <title>Genetic determinants of endophytism in the Arabidopsis root mycobiome.</title>
        <authorList>
            <person name="Mesny F."/>
            <person name="Miyauchi S."/>
            <person name="Thiergart T."/>
            <person name="Pickel B."/>
            <person name="Atanasova L."/>
            <person name="Karlsson M."/>
            <person name="Huettel B."/>
            <person name="Barry K.W."/>
            <person name="Haridas S."/>
            <person name="Chen C."/>
            <person name="Bauer D."/>
            <person name="Andreopoulos W."/>
            <person name="Pangilinan J."/>
            <person name="LaButti K."/>
            <person name="Riley R."/>
            <person name="Lipzen A."/>
            <person name="Clum A."/>
            <person name="Drula E."/>
            <person name="Henrissat B."/>
            <person name="Kohler A."/>
            <person name="Grigoriev I.V."/>
            <person name="Martin F.M."/>
            <person name="Hacquard S."/>
        </authorList>
    </citation>
    <scope>NUCLEOTIDE SEQUENCE</scope>
    <source>
        <strain evidence="2">MPI-CAGE-CH-0230</strain>
    </source>
</reference>
<dbReference type="OrthoDB" id="5383526at2759"/>
<gene>
    <name evidence="2" type="ORF">B0I36DRAFT_352490</name>
</gene>
<dbReference type="RefSeq" id="XP_046009873.1">
    <property type="nucleotide sequence ID" value="XM_046157115.1"/>
</dbReference>
<dbReference type="EMBL" id="JAGTJQ010000008">
    <property type="protein sequence ID" value="KAH7026656.1"/>
    <property type="molecule type" value="Genomic_DNA"/>
</dbReference>
<sequence length="159" mass="17085">MLFTKSAILACLAATASAVELRFYVDGRQGCQGSYTFCPNLPTGQCCTTPNVQDVNTALGWYRLRPSTGIRGVGYFQERCGGDEAGSGTSNGQSSMCYPTPQYRSGKFSTLSGARETTEDAVHEEQGIEGSCRKPGGIVYEDGTEFDLTGLSDEQNDEM</sequence>
<dbReference type="Proteomes" id="UP000756346">
    <property type="component" value="Unassembled WGS sequence"/>
</dbReference>